<evidence type="ECO:0000313" key="1">
    <source>
        <dbReference type="EMBL" id="MEJ6010525.1"/>
    </source>
</evidence>
<accession>A0ABU8S9K0</accession>
<protein>
    <recommendedName>
        <fullName evidence="3">Transposase</fullName>
    </recommendedName>
</protein>
<comment type="caution">
    <text evidence="1">The sequence shown here is derived from an EMBL/GenBank/DDBJ whole genome shotgun (WGS) entry which is preliminary data.</text>
</comment>
<dbReference type="Proteomes" id="UP001379235">
    <property type="component" value="Unassembled WGS sequence"/>
</dbReference>
<reference evidence="1 2" key="1">
    <citation type="submission" date="2024-03" db="EMBL/GenBank/DDBJ databases">
        <authorList>
            <person name="Jo J.-H."/>
        </authorList>
    </citation>
    <scope>NUCLEOTIDE SEQUENCE [LARGE SCALE GENOMIC DNA]</scope>
    <source>
        <strain evidence="1 2">AS3R-12</strain>
    </source>
</reference>
<evidence type="ECO:0008006" key="3">
    <source>
        <dbReference type="Google" id="ProtNLM"/>
    </source>
</evidence>
<organism evidence="1 2">
    <name type="scientific">Novosphingobium aquae</name>
    <dbReference type="NCBI Taxonomy" id="3133435"/>
    <lineage>
        <taxon>Bacteria</taxon>
        <taxon>Pseudomonadati</taxon>
        <taxon>Pseudomonadota</taxon>
        <taxon>Alphaproteobacteria</taxon>
        <taxon>Sphingomonadales</taxon>
        <taxon>Sphingomonadaceae</taxon>
        <taxon>Novosphingobium</taxon>
    </lineage>
</organism>
<sequence length="53" mass="6280">MPEAVRTELLTRFSFATADRITDRRLARQIVENTRLVTGRQLRELCTDAEFRR</sequence>
<proteinExistence type="predicted"/>
<gene>
    <name evidence="1" type="ORF">WG900_11430</name>
</gene>
<name>A0ABU8S9K0_9SPHN</name>
<evidence type="ECO:0000313" key="2">
    <source>
        <dbReference type="Proteomes" id="UP001379235"/>
    </source>
</evidence>
<dbReference type="EMBL" id="JBBHJY010000005">
    <property type="protein sequence ID" value="MEJ6010525.1"/>
    <property type="molecule type" value="Genomic_DNA"/>
</dbReference>
<keyword evidence="2" id="KW-1185">Reference proteome</keyword>
<dbReference type="RefSeq" id="WP_339967219.1">
    <property type="nucleotide sequence ID" value="NZ_JBBHJY010000005.1"/>
</dbReference>